<accession>S3D0V2</accession>
<name>S3D0V2_GLAL2</name>
<dbReference type="KEGG" id="glz:GLAREA_07290"/>
<keyword evidence="3" id="KW-1185">Reference proteome</keyword>
<gene>
    <name evidence="2" type="ORF">GLAREA_07290</name>
</gene>
<protein>
    <submittedName>
        <fullName evidence="2">Uncharacterized protein</fullName>
    </submittedName>
</protein>
<dbReference type="RefSeq" id="XP_008080169.1">
    <property type="nucleotide sequence ID" value="XM_008081978.1"/>
</dbReference>
<dbReference type="AlphaFoldDB" id="S3D0V2"/>
<dbReference type="EMBL" id="KE145359">
    <property type="protein sequence ID" value="EPE32157.1"/>
    <property type="molecule type" value="Genomic_DNA"/>
</dbReference>
<feature type="compositionally biased region" description="Acidic residues" evidence="1">
    <location>
        <begin position="511"/>
        <end position="526"/>
    </location>
</feature>
<evidence type="ECO:0000313" key="3">
    <source>
        <dbReference type="Proteomes" id="UP000016922"/>
    </source>
</evidence>
<reference evidence="2 3" key="1">
    <citation type="journal article" date="2013" name="BMC Genomics">
        <title>Genomics-driven discovery of the pneumocandin biosynthetic gene cluster in the fungus Glarea lozoyensis.</title>
        <authorList>
            <person name="Chen L."/>
            <person name="Yue Q."/>
            <person name="Zhang X."/>
            <person name="Xiang M."/>
            <person name="Wang C."/>
            <person name="Li S."/>
            <person name="Che Y."/>
            <person name="Ortiz-Lopez F.J."/>
            <person name="Bills G.F."/>
            <person name="Liu X."/>
            <person name="An Z."/>
        </authorList>
    </citation>
    <scope>NUCLEOTIDE SEQUENCE [LARGE SCALE GENOMIC DNA]</scope>
    <source>
        <strain evidence="3">ATCC 20868 / MF5171</strain>
    </source>
</reference>
<dbReference type="Proteomes" id="UP000016922">
    <property type="component" value="Unassembled WGS sequence"/>
</dbReference>
<feature type="region of interest" description="Disordered" evidence="1">
    <location>
        <begin position="44"/>
        <end position="107"/>
    </location>
</feature>
<feature type="region of interest" description="Disordered" evidence="1">
    <location>
        <begin position="495"/>
        <end position="526"/>
    </location>
</feature>
<organism evidence="2 3">
    <name type="scientific">Glarea lozoyensis (strain ATCC 20868 / MF5171)</name>
    <dbReference type="NCBI Taxonomy" id="1116229"/>
    <lineage>
        <taxon>Eukaryota</taxon>
        <taxon>Fungi</taxon>
        <taxon>Dikarya</taxon>
        <taxon>Ascomycota</taxon>
        <taxon>Pezizomycotina</taxon>
        <taxon>Leotiomycetes</taxon>
        <taxon>Helotiales</taxon>
        <taxon>Helotiaceae</taxon>
        <taxon>Glarea</taxon>
    </lineage>
</organism>
<feature type="compositionally biased region" description="Basic and acidic residues" evidence="1">
    <location>
        <begin position="44"/>
        <end position="67"/>
    </location>
</feature>
<evidence type="ECO:0000313" key="2">
    <source>
        <dbReference type="EMBL" id="EPE32157.1"/>
    </source>
</evidence>
<dbReference type="GeneID" id="19466343"/>
<feature type="compositionally biased region" description="Basic and acidic residues" evidence="1">
    <location>
        <begin position="495"/>
        <end position="508"/>
    </location>
</feature>
<evidence type="ECO:0000256" key="1">
    <source>
        <dbReference type="SAM" id="MobiDB-lite"/>
    </source>
</evidence>
<dbReference type="HOGENOM" id="CLU_517824_0_0_1"/>
<sequence length="526" mass="59484">MPWAQILLKRHRCANCMRPDQLSLVLRRLRIEIEYLTAIMHADGRKKSQTDRGSKIESVKADSKQGTKNDPPSKLQCAADPWRQSVQDNGGDVVQSTPDINARDNATESRIVDEPVYGRNVTNKDGTLSFKKHDHWHHIKTMLVGENTKTNMQKRINFVRLIFGAEKGTRPYIGISVLVVREDHVPWQYDQPCYTFELWFEHDSTKVSFKNFKANDPETTSHMQELGIQTDIPEDSDVMCLRLTQDEGHFPLGVNYPHSCSDSKLEQLSLLEESNGATEWRFYTIAHGSVASTLFHVDQVFGTNQIPDALKQFLRGSKLPEAEDVEIPDTYGDLTRFSTSNQYKARYGFGTIFDNLVDRLNAEKSRNETVHAFWIKHPTRQSCHWVSVNLGEAATALSNILKEDNAIQLCDEPFLPDQDGSDLGGIFGTIVHTGMVNHGGTHLVSVQLPDELHNMDASCDTWTRDAPKVPVYLKVNSNPKTTLYRLRAISSLYPDEDRILPPGHDHAGDNGMEDDADREAVEEVEE</sequence>
<proteinExistence type="predicted"/>
<feature type="compositionally biased region" description="Polar residues" evidence="1">
    <location>
        <begin position="84"/>
        <end position="99"/>
    </location>
</feature>